<feature type="domain" description="PD-(D/E)XK nuclease-like" evidence="2">
    <location>
        <begin position="178"/>
        <end position="367"/>
    </location>
</feature>
<dbReference type="RefSeq" id="XP_002584951.1">
    <property type="nucleotide sequence ID" value="XM_002584905.1"/>
</dbReference>
<evidence type="ECO:0000259" key="2">
    <source>
        <dbReference type="Pfam" id="PF20516"/>
    </source>
</evidence>
<dbReference type="KEGG" id="ure:UREG_05640"/>
<reference evidence="4" key="1">
    <citation type="journal article" date="2009" name="Genome Res.">
        <title>Comparative genomic analyses of the human fungal pathogens Coccidioides and their relatives.</title>
        <authorList>
            <person name="Sharpton T.J."/>
            <person name="Stajich J.E."/>
            <person name="Rounsley S.D."/>
            <person name="Gardner M.J."/>
            <person name="Wortman J.R."/>
            <person name="Jordar V.S."/>
            <person name="Maiti R."/>
            <person name="Kodira C.D."/>
            <person name="Neafsey D.E."/>
            <person name="Zeng Q."/>
            <person name="Hung C.-Y."/>
            <person name="McMahan C."/>
            <person name="Muszewska A."/>
            <person name="Grynberg M."/>
            <person name="Mandel M.A."/>
            <person name="Kellner E.M."/>
            <person name="Barker B.M."/>
            <person name="Galgiani J.N."/>
            <person name="Orbach M.J."/>
            <person name="Kirkland T.N."/>
            <person name="Cole G.T."/>
            <person name="Henn M.R."/>
            <person name="Birren B.W."/>
            <person name="Taylor J.W."/>
        </authorList>
    </citation>
    <scope>NUCLEOTIDE SEQUENCE [LARGE SCALE GENOMIC DNA]</scope>
    <source>
        <strain evidence="4">UAMH 1704</strain>
    </source>
</reference>
<evidence type="ECO:0000313" key="3">
    <source>
        <dbReference type="EMBL" id="EEP80798.1"/>
    </source>
</evidence>
<feature type="compositionally biased region" description="Polar residues" evidence="1">
    <location>
        <begin position="64"/>
        <end position="82"/>
    </location>
</feature>
<dbReference type="HOGENOM" id="CLU_645905_0_0_1"/>
<protein>
    <recommendedName>
        <fullName evidence="2">PD-(D/E)XK nuclease-like domain-containing protein</fullName>
    </recommendedName>
</protein>
<keyword evidence="4" id="KW-1185">Reference proteome</keyword>
<dbReference type="EMBL" id="CH476617">
    <property type="protein sequence ID" value="EEP80798.1"/>
    <property type="molecule type" value="Genomic_DNA"/>
</dbReference>
<dbReference type="OrthoDB" id="4207404at2759"/>
<proteinExistence type="predicted"/>
<accession>C4JT51</accession>
<sequence length="425" mass="47154">MAPTRRSRRIQGKQQAAQPTTKRLTAVGKRRARIAAEEQPDSSRSGKRKRTENEPEPEFMHLETTVTTPSLATPHSGRSSSRTQLRLLEFAKPPITCVPFGVQNRPESVTSLFRDFILRRETPIPPWMRCVCGISTRALCNGLICGLKPRERLESIYPDEILLPEPKSTSGTPAPTLQDIKRFDMMTATYKHVNTARVEYADESTWLKAVRSALSGIEEPVSSEGDLSLFGVAEVQSVGIGPASLMPTVDHEIPFKKVDFLVLFSKENEEVGSITNAAIKTQRGLLLSQTEDPFIGYHTQFVALEAKTPEGGYYTSSMQLVTWMAAGLEKVRLLKQLADQVSNKQGRPEILPCIGISVVGHIWNLIIGMKADNGDVVGHPFLALLDQLLQSVTESILDRQSMGRSAWEIRYRFAEFSKSSASSTK</sequence>
<name>C4JT51_UNCRE</name>
<dbReference type="VEuPathDB" id="FungiDB:UREG_05640"/>
<feature type="region of interest" description="Disordered" evidence="1">
    <location>
        <begin position="1"/>
        <end position="82"/>
    </location>
</feature>
<organism evidence="3 4">
    <name type="scientific">Uncinocarpus reesii (strain UAMH 1704)</name>
    <dbReference type="NCBI Taxonomy" id="336963"/>
    <lineage>
        <taxon>Eukaryota</taxon>
        <taxon>Fungi</taxon>
        <taxon>Dikarya</taxon>
        <taxon>Ascomycota</taxon>
        <taxon>Pezizomycotina</taxon>
        <taxon>Eurotiomycetes</taxon>
        <taxon>Eurotiomycetidae</taxon>
        <taxon>Onygenales</taxon>
        <taxon>Onygenaceae</taxon>
        <taxon>Uncinocarpus</taxon>
    </lineage>
</organism>
<dbReference type="GeneID" id="8441146"/>
<dbReference type="eggNOG" id="ENOG502SSXD">
    <property type="taxonomic scope" value="Eukaryota"/>
</dbReference>
<evidence type="ECO:0000256" key="1">
    <source>
        <dbReference type="SAM" id="MobiDB-lite"/>
    </source>
</evidence>
<evidence type="ECO:0000313" key="4">
    <source>
        <dbReference type="Proteomes" id="UP000002058"/>
    </source>
</evidence>
<feature type="compositionally biased region" description="Polar residues" evidence="1">
    <location>
        <begin position="12"/>
        <end position="23"/>
    </location>
</feature>
<dbReference type="InterPro" id="IPR046797">
    <property type="entry name" value="PDDEXK_12"/>
</dbReference>
<dbReference type="Pfam" id="PF20516">
    <property type="entry name" value="PDDEXK_12"/>
    <property type="match status" value="1"/>
</dbReference>
<gene>
    <name evidence="3" type="ORF">UREG_05640</name>
</gene>
<feature type="compositionally biased region" description="Basic residues" evidence="1">
    <location>
        <begin position="1"/>
        <end position="11"/>
    </location>
</feature>
<dbReference type="InParanoid" id="C4JT51"/>
<dbReference type="AlphaFoldDB" id="C4JT51"/>
<dbReference type="Proteomes" id="UP000002058">
    <property type="component" value="Unassembled WGS sequence"/>
</dbReference>